<accession>A0A2P6ATL0</accession>
<sequence length="129" mass="12192">MAAYFAVALGVAACGADGGTGGSGGGGGGGTSGSTILNPTQDIVSDLLTNLGGALGDTPLGPFIQCLDPTLNELLDGPDGLLTSLLSGIAGADPAKLQAALTSGATDLATAIQSLTVNLPNALLALAGQ</sequence>
<dbReference type="AlphaFoldDB" id="A0A2P6ATL0"/>
<organism evidence="1 2">
    <name type="scientific">Amnimonas aquatica</name>
    <dbReference type="NCBI Taxonomy" id="2094561"/>
    <lineage>
        <taxon>Bacteria</taxon>
        <taxon>Pseudomonadati</taxon>
        <taxon>Pseudomonadota</taxon>
        <taxon>Gammaproteobacteria</taxon>
        <taxon>Moraxellales</taxon>
        <taxon>Moraxellaceae</taxon>
        <taxon>Amnimonas</taxon>
    </lineage>
</organism>
<comment type="caution">
    <text evidence="1">The sequence shown here is derived from an EMBL/GenBank/DDBJ whole genome shotgun (WGS) entry which is preliminary data.</text>
</comment>
<keyword evidence="2" id="KW-1185">Reference proteome</keyword>
<name>A0A2P6ATL0_9GAMM</name>
<dbReference type="EMBL" id="PTQZ01000059">
    <property type="protein sequence ID" value="PQA47673.1"/>
    <property type="molecule type" value="Genomic_DNA"/>
</dbReference>
<reference evidence="2" key="1">
    <citation type="submission" date="2018-02" db="EMBL/GenBank/DDBJ databases">
        <title>Genome sequencing of Solimonas sp. HR-BB.</title>
        <authorList>
            <person name="Lee Y."/>
            <person name="Jeon C.O."/>
        </authorList>
    </citation>
    <scope>NUCLEOTIDE SEQUENCE [LARGE SCALE GENOMIC DNA]</scope>
    <source>
        <strain evidence="2">HR-E</strain>
    </source>
</reference>
<proteinExistence type="predicted"/>
<evidence type="ECO:0000313" key="2">
    <source>
        <dbReference type="Proteomes" id="UP000243900"/>
    </source>
</evidence>
<gene>
    <name evidence="1" type="ORF">C5O18_03875</name>
</gene>
<dbReference type="Proteomes" id="UP000243900">
    <property type="component" value="Unassembled WGS sequence"/>
</dbReference>
<protein>
    <submittedName>
        <fullName evidence="1">Uncharacterized protein</fullName>
    </submittedName>
</protein>
<evidence type="ECO:0000313" key="1">
    <source>
        <dbReference type="EMBL" id="PQA47673.1"/>
    </source>
</evidence>
<feature type="non-terminal residue" evidence="1">
    <location>
        <position position="129"/>
    </location>
</feature>